<gene>
    <name evidence="2" type="ORF">AAND1436_LOCUS30139</name>
</gene>
<evidence type="ECO:0000256" key="1">
    <source>
        <dbReference type="SAM" id="MobiDB-lite"/>
    </source>
</evidence>
<dbReference type="EMBL" id="HBGQ01062382">
    <property type="protein sequence ID" value="CAD9468141.1"/>
    <property type="molecule type" value="Transcribed_RNA"/>
</dbReference>
<sequence length="248" mass="26521">MAPAMVFLESVKPCHRSYGGLESVPTQASLTPFAEEEGVPWKVATACELSPTVSSNDLQSLGECESKCESKGESDEEEEGITVGTTSPLAQTSTTSRVAGPKFLSGLELSQLNWKKLANGREWRRELLLRGLPQHLCDRSRLEAFLVTKGLRELVTRIRVMPGKGLKPGSAILFAVSVEAVTALSRFFHGAQLPGARTPVAVGFAPGSLTNAGSRSEPMRVPTSMASSRALPAGVRPPPGLECWTCPF</sequence>
<protein>
    <submittedName>
        <fullName evidence="2">Uncharacterized protein</fullName>
    </submittedName>
</protein>
<proteinExistence type="predicted"/>
<name>A0A7S2DZ87_9DINO</name>
<accession>A0A7S2DZ87</accession>
<organism evidence="2">
    <name type="scientific">Alexandrium andersonii</name>
    <dbReference type="NCBI Taxonomy" id="327968"/>
    <lineage>
        <taxon>Eukaryota</taxon>
        <taxon>Sar</taxon>
        <taxon>Alveolata</taxon>
        <taxon>Dinophyceae</taxon>
        <taxon>Gonyaulacales</taxon>
        <taxon>Pyrocystaceae</taxon>
        <taxon>Alexandrium</taxon>
    </lineage>
</organism>
<reference evidence="2" key="1">
    <citation type="submission" date="2021-01" db="EMBL/GenBank/DDBJ databases">
        <authorList>
            <person name="Corre E."/>
            <person name="Pelletier E."/>
            <person name="Niang G."/>
            <person name="Scheremetjew M."/>
            <person name="Finn R."/>
            <person name="Kale V."/>
            <person name="Holt S."/>
            <person name="Cochrane G."/>
            <person name="Meng A."/>
            <person name="Brown T."/>
            <person name="Cohen L."/>
        </authorList>
    </citation>
    <scope>NUCLEOTIDE SEQUENCE</scope>
    <source>
        <strain evidence="2">CCMP2222</strain>
    </source>
</reference>
<evidence type="ECO:0000313" key="2">
    <source>
        <dbReference type="EMBL" id="CAD9468141.1"/>
    </source>
</evidence>
<dbReference type="AlphaFoldDB" id="A0A7S2DZ87"/>
<feature type="region of interest" description="Disordered" evidence="1">
    <location>
        <begin position="67"/>
        <end position="92"/>
    </location>
</feature>
<feature type="compositionally biased region" description="Polar residues" evidence="1">
    <location>
        <begin position="83"/>
        <end position="92"/>
    </location>
</feature>